<proteinExistence type="predicted"/>
<feature type="compositionally biased region" description="Basic and acidic residues" evidence="1">
    <location>
        <begin position="162"/>
        <end position="184"/>
    </location>
</feature>
<organism evidence="2 3">
    <name type="scientific">Gigaspora rosea</name>
    <dbReference type="NCBI Taxonomy" id="44941"/>
    <lineage>
        <taxon>Eukaryota</taxon>
        <taxon>Fungi</taxon>
        <taxon>Fungi incertae sedis</taxon>
        <taxon>Mucoromycota</taxon>
        <taxon>Glomeromycotina</taxon>
        <taxon>Glomeromycetes</taxon>
        <taxon>Diversisporales</taxon>
        <taxon>Gigasporaceae</taxon>
        <taxon>Gigaspora</taxon>
    </lineage>
</organism>
<evidence type="ECO:0000256" key="1">
    <source>
        <dbReference type="SAM" id="MobiDB-lite"/>
    </source>
</evidence>
<comment type="caution">
    <text evidence="2">The sequence shown here is derived from an EMBL/GenBank/DDBJ whole genome shotgun (WGS) entry which is preliminary data.</text>
</comment>
<evidence type="ECO:0000313" key="3">
    <source>
        <dbReference type="Proteomes" id="UP000266673"/>
    </source>
</evidence>
<dbReference type="EMBL" id="QKWP01000731">
    <property type="protein sequence ID" value="RIB15616.1"/>
    <property type="molecule type" value="Genomic_DNA"/>
</dbReference>
<sequence length="364" mass="41729">MNEKSQTTFSVNVNTNNQVKSRTCVFINSNDPSMKNQMINNLKPFIKPSFPPTIDPRDLITLLPNGKASKAPNAFLVYRKAFIDAARNDGYSLPMTVISTMASQSWEQESEIVKNEYKQLAKDAFDYRNEIVPKSERRRKREKWNIIKFSKPSRKIPIIKSQRSENKFENKSENKSENESENKQTIELPSSSPELEIDDTFNNTIQITELNANLIPALPSNLTPELSPNLDVFTEWMNFYDTQNFFSSPDLSGNSSPELNNDYEFDFGITSSEPMFTDFLDTQIQIEQPQMIYSLVNNMPLLSITHDFEISDDISLNNSLIEGLDFQNNSADTTIDNFNFSIIYQNNLNSIASYEMGFDYSFLS</sequence>
<evidence type="ECO:0008006" key="4">
    <source>
        <dbReference type="Google" id="ProtNLM"/>
    </source>
</evidence>
<dbReference type="OrthoDB" id="6247875at2759"/>
<accession>A0A397V8K4</accession>
<dbReference type="AlphaFoldDB" id="A0A397V8K4"/>
<feature type="region of interest" description="Disordered" evidence="1">
    <location>
        <begin position="162"/>
        <end position="195"/>
    </location>
</feature>
<keyword evidence="3" id="KW-1185">Reference proteome</keyword>
<protein>
    <recommendedName>
        <fullName evidence="4">HMG box domain-containing protein</fullName>
    </recommendedName>
</protein>
<dbReference type="SUPFAM" id="SSF47095">
    <property type="entry name" value="HMG-box"/>
    <property type="match status" value="1"/>
</dbReference>
<evidence type="ECO:0000313" key="2">
    <source>
        <dbReference type="EMBL" id="RIB15616.1"/>
    </source>
</evidence>
<gene>
    <name evidence="2" type="ORF">C2G38_2318872</name>
</gene>
<dbReference type="Proteomes" id="UP000266673">
    <property type="component" value="Unassembled WGS sequence"/>
</dbReference>
<name>A0A397V8K4_9GLOM</name>
<dbReference type="Gene3D" id="1.10.30.10">
    <property type="entry name" value="High mobility group box domain"/>
    <property type="match status" value="1"/>
</dbReference>
<dbReference type="InterPro" id="IPR036910">
    <property type="entry name" value="HMG_box_dom_sf"/>
</dbReference>
<reference evidence="2 3" key="1">
    <citation type="submission" date="2018-06" db="EMBL/GenBank/DDBJ databases">
        <title>Comparative genomics reveals the genomic features of Rhizophagus irregularis, R. cerebriforme, R. diaphanum and Gigaspora rosea, and their symbiotic lifestyle signature.</title>
        <authorList>
            <person name="Morin E."/>
            <person name="San Clemente H."/>
            <person name="Chen E.C.H."/>
            <person name="De La Providencia I."/>
            <person name="Hainaut M."/>
            <person name="Kuo A."/>
            <person name="Kohler A."/>
            <person name="Murat C."/>
            <person name="Tang N."/>
            <person name="Roy S."/>
            <person name="Loubradou J."/>
            <person name="Henrissat B."/>
            <person name="Grigoriev I.V."/>
            <person name="Corradi N."/>
            <person name="Roux C."/>
            <person name="Martin F.M."/>
        </authorList>
    </citation>
    <scope>NUCLEOTIDE SEQUENCE [LARGE SCALE GENOMIC DNA]</scope>
    <source>
        <strain evidence="2 3">DAOM 194757</strain>
    </source>
</reference>